<feature type="region of interest" description="Disordered" evidence="1">
    <location>
        <begin position="57"/>
        <end position="76"/>
    </location>
</feature>
<evidence type="ECO:0000313" key="3">
    <source>
        <dbReference type="Proteomes" id="UP000015106"/>
    </source>
</evidence>
<feature type="compositionally biased region" description="Polar residues" evidence="1">
    <location>
        <begin position="57"/>
        <end position="74"/>
    </location>
</feature>
<reference evidence="2" key="3">
    <citation type="submission" date="2022-06" db="UniProtKB">
        <authorList>
            <consortium name="EnsemblPlants"/>
        </authorList>
    </citation>
    <scope>IDENTIFICATION</scope>
</reference>
<sequence>MGCVVMLEPTSRFVGIGFSICWNRQSHLLESMSRAYHFAATSRRDCWNRHPELLERASSSTTPMVTTKTASAGSQRERGRCFNLRRGDYDEGRRRSSQPLSLRRAAAAPDAGEERIKEEEGGNDALEGLNHEGRNARIVWLSCVWSKFGPARRRLSVFVPEGQWRCSVYVQSACVEEVHTAMGHFDFTVTVSVHVVPPHSPVPPFPKDIYDVVMLGLRQV</sequence>
<reference evidence="2" key="2">
    <citation type="submission" date="2018-03" db="EMBL/GenBank/DDBJ databases">
        <title>The Triticum urartu genome reveals the dynamic nature of wheat genome evolution.</title>
        <authorList>
            <person name="Ling H."/>
            <person name="Ma B."/>
            <person name="Shi X."/>
            <person name="Liu H."/>
            <person name="Dong L."/>
            <person name="Sun H."/>
            <person name="Cao Y."/>
            <person name="Gao Q."/>
            <person name="Zheng S."/>
            <person name="Li Y."/>
            <person name="Yu Y."/>
            <person name="Du H."/>
            <person name="Qi M."/>
            <person name="Li Y."/>
            <person name="Yu H."/>
            <person name="Cui Y."/>
            <person name="Wang N."/>
            <person name="Chen C."/>
            <person name="Wu H."/>
            <person name="Zhao Y."/>
            <person name="Zhang J."/>
            <person name="Li Y."/>
            <person name="Zhou W."/>
            <person name="Zhang B."/>
            <person name="Hu W."/>
            <person name="Eijk M."/>
            <person name="Tang J."/>
            <person name="Witsenboer H."/>
            <person name="Zhao S."/>
            <person name="Li Z."/>
            <person name="Zhang A."/>
            <person name="Wang D."/>
            <person name="Liang C."/>
        </authorList>
    </citation>
    <scope>NUCLEOTIDE SEQUENCE [LARGE SCALE GENOMIC DNA]</scope>
    <source>
        <strain evidence="2">cv. G1812</strain>
    </source>
</reference>
<dbReference type="Proteomes" id="UP000015106">
    <property type="component" value="Chromosome 1"/>
</dbReference>
<dbReference type="Gramene" id="TuG1812G0100004686.01.T01">
    <property type="protein sequence ID" value="TuG1812G0100004686.01.T01"/>
    <property type="gene ID" value="TuG1812G0100004686.01"/>
</dbReference>
<dbReference type="AlphaFoldDB" id="A0A8R7P875"/>
<feature type="region of interest" description="Disordered" evidence="1">
    <location>
        <begin position="88"/>
        <end position="128"/>
    </location>
</feature>
<dbReference type="EnsemblPlants" id="TuG1812G0100004686.01.T01">
    <property type="protein sequence ID" value="TuG1812G0100004686.01.T01"/>
    <property type="gene ID" value="TuG1812G0100004686.01"/>
</dbReference>
<name>A0A8R7P875_TRIUA</name>
<gene>
    <name evidence="2" type="primary">LOC125540113</name>
</gene>
<organism evidence="2 3">
    <name type="scientific">Triticum urartu</name>
    <name type="common">Red wild einkorn</name>
    <name type="synonym">Crithodium urartu</name>
    <dbReference type="NCBI Taxonomy" id="4572"/>
    <lineage>
        <taxon>Eukaryota</taxon>
        <taxon>Viridiplantae</taxon>
        <taxon>Streptophyta</taxon>
        <taxon>Embryophyta</taxon>
        <taxon>Tracheophyta</taxon>
        <taxon>Spermatophyta</taxon>
        <taxon>Magnoliopsida</taxon>
        <taxon>Liliopsida</taxon>
        <taxon>Poales</taxon>
        <taxon>Poaceae</taxon>
        <taxon>BOP clade</taxon>
        <taxon>Pooideae</taxon>
        <taxon>Triticodae</taxon>
        <taxon>Triticeae</taxon>
        <taxon>Triticinae</taxon>
        <taxon>Triticum</taxon>
    </lineage>
</organism>
<accession>A0A8R7P875</accession>
<keyword evidence="3" id="KW-1185">Reference proteome</keyword>
<protein>
    <submittedName>
        <fullName evidence="2">Uncharacterized protein</fullName>
    </submittedName>
</protein>
<feature type="compositionally biased region" description="Low complexity" evidence="1">
    <location>
        <begin position="97"/>
        <end position="110"/>
    </location>
</feature>
<dbReference type="GeneID" id="125540113"/>
<proteinExistence type="predicted"/>
<evidence type="ECO:0000256" key="1">
    <source>
        <dbReference type="SAM" id="MobiDB-lite"/>
    </source>
</evidence>
<dbReference type="RefSeq" id="XP_048559661.1">
    <property type="nucleotide sequence ID" value="XM_048703704.1"/>
</dbReference>
<reference evidence="3" key="1">
    <citation type="journal article" date="2013" name="Nature">
        <title>Draft genome of the wheat A-genome progenitor Triticum urartu.</title>
        <authorList>
            <person name="Ling H.Q."/>
            <person name="Zhao S."/>
            <person name="Liu D."/>
            <person name="Wang J."/>
            <person name="Sun H."/>
            <person name="Zhang C."/>
            <person name="Fan H."/>
            <person name="Li D."/>
            <person name="Dong L."/>
            <person name="Tao Y."/>
            <person name="Gao C."/>
            <person name="Wu H."/>
            <person name="Li Y."/>
            <person name="Cui Y."/>
            <person name="Guo X."/>
            <person name="Zheng S."/>
            <person name="Wang B."/>
            <person name="Yu K."/>
            <person name="Liang Q."/>
            <person name="Yang W."/>
            <person name="Lou X."/>
            <person name="Chen J."/>
            <person name="Feng M."/>
            <person name="Jian J."/>
            <person name="Zhang X."/>
            <person name="Luo G."/>
            <person name="Jiang Y."/>
            <person name="Liu J."/>
            <person name="Wang Z."/>
            <person name="Sha Y."/>
            <person name="Zhang B."/>
            <person name="Wu H."/>
            <person name="Tang D."/>
            <person name="Shen Q."/>
            <person name="Xue P."/>
            <person name="Zou S."/>
            <person name="Wang X."/>
            <person name="Liu X."/>
            <person name="Wang F."/>
            <person name="Yang Y."/>
            <person name="An X."/>
            <person name="Dong Z."/>
            <person name="Zhang K."/>
            <person name="Zhang X."/>
            <person name="Luo M.C."/>
            <person name="Dvorak J."/>
            <person name="Tong Y."/>
            <person name="Wang J."/>
            <person name="Yang H."/>
            <person name="Li Z."/>
            <person name="Wang D."/>
            <person name="Zhang A."/>
            <person name="Wang J."/>
        </authorList>
    </citation>
    <scope>NUCLEOTIDE SEQUENCE</scope>
    <source>
        <strain evidence="3">cv. G1812</strain>
    </source>
</reference>
<dbReference type="KEGG" id="tua:125540113"/>
<evidence type="ECO:0000313" key="2">
    <source>
        <dbReference type="EnsemblPlants" id="TuG1812G0100004686.01.T01"/>
    </source>
</evidence>